<comment type="caution">
    <text evidence="1">The sequence shown here is derived from an EMBL/GenBank/DDBJ whole genome shotgun (WGS) entry which is preliminary data.</text>
</comment>
<reference evidence="1" key="1">
    <citation type="submission" date="2022-04" db="EMBL/GenBank/DDBJ databases">
        <title>Jade perch genome.</title>
        <authorList>
            <person name="Chao B."/>
        </authorList>
    </citation>
    <scope>NUCLEOTIDE SEQUENCE</scope>
    <source>
        <strain evidence="1">CB-2022</strain>
    </source>
</reference>
<proteinExistence type="predicted"/>
<dbReference type="Proteomes" id="UP000831701">
    <property type="component" value="Chromosome 23"/>
</dbReference>
<protein>
    <submittedName>
        <fullName evidence="1">Uncharacterized protein</fullName>
    </submittedName>
</protein>
<evidence type="ECO:0000313" key="1">
    <source>
        <dbReference type="EMBL" id="KAI3352748.1"/>
    </source>
</evidence>
<organism evidence="1 2">
    <name type="scientific">Scortum barcoo</name>
    <name type="common">barcoo grunter</name>
    <dbReference type="NCBI Taxonomy" id="214431"/>
    <lineage>
        <taxon>Eukaryota</taxon>
        <taxon>Metazoa</taxon>
        <taxon>Chordata</taxon>
        <taxon>Craniata</taxon>
        <taxon>Vertebrata</taxon>
        <taxon>Euteleostomi</taxon>
        <taxon>Actinopterygii</taxon>
        <taxon>Neopterygii</taxon>
        <taxon>Teleostei</taxon>
        <taxon>Neoteleostei</taxon>
        <taxon>Acanthomorphata</taxon>
        <taxon>Eupercaria</taxon>
        <taxon>Centrarchiformes</taxon>
        <taxon>Terapontoidei</taxon>
        <taxon>Terapontidae</taxon>
        <taxon>Scortum</taxon>
    </lineage>
</organism>
<sequence>MPPEELVRSGWGEDCLGFSAAPPANRTWISGTSCYSSRQFMLSVDGKVVNDQIHTFISAICFDIHYPVGLGSTLEFLQRTARSDVPCPSRISDQTMDLLLQAERTPPTQKAFISLLGLILHPRRDEREANEYRGGNLVLL</sequence>
<keyword evidence="2" id="KW-1185">Reference proteome</keyword>
<accession>A0ACB8VDY5</accession>
<evidence type="ECO:0000313" key="2">
    <source>
        <dbReference type="Proteomes" id="UP000831701"/>
    </source>
</evidence>
<dbReference type="EMBL" id="CM041553">
    <property type="protein sequence ID" value="KAI3352748.1"/>
    <property type="molecule type" value="Genomic_DNA"/>
</dbReference>
<gene>
    <name evidence="1" type="ORF">L3Q82_019332</name>
</gene>
<name>A0ACB8VDY5_9TELE</name>